<sequence>MKIAIILGSIRIGRRSHHVAAYLQQRLSQFRGVEAEVIDPAEHALPLMDERYGMHPSPSELLLFLGEKIKAADAYILLSPEYNGSYSGVLKNVVDYFGRQMSGKPIGVTTVSGGRLGGINASHHLQSLVLSIQAYPQPQKLLVSQVQDLFDEAGQVIQESFVAQVDSYLKAFLPFAHALVGSRRDPWLPETIDDSAAVNA</sequence>
<evidence type="ECO:0000313" key="3">
    <source>
        <dbReference type="Proteomes" id="UP001501207"/>
    </source>
</evidence>
<dbReference type="InterPro" id="IPR050712">
    <property type="entry name" value="NAD(P)H-dep_reductase"/>
</dbReference>
<accession>A0ABP8FG49</accession>
<feature type="domain" description="NADPH-dependent FMN reductase-like" evidence="1">
    <location>
        <begin position="1"/>
        <end position="145"/>
    </location>
</feature>
<dbReference type="InterPro" id="IPR029039">
    <property type="entry name" value="Flavoprotein-like_sf"/>
</dbReference>
<keyword evidence="3" id="KW-1185">Reference proteome</keyword>
<evidence type="ECO:0000313" key="2">
    <source>
        <dbReference type="EMBL" id="GAA4302559.1"/>
    </source>
</evidence>
<comment type="caution">
    <text evidence="2">The sequence shown here is derived from an EMBL/GenBank/DDBJ whole genome shotgun (WGS) entry which is preliminary data.</text>
</comment>
<dbReference type="PANTHER" id="PTHR30543:SF21">
    <property type="entry name" value="NAD(P)H-DEPENDENT FMN REDUCTASE LOT6"/>
    <property type="match status" value="1"/>
</dbReference>
<dbReference type="SUPFAM" id="SSF52218">
    <property type="entry name" value="Flavoproteins"/>
    <property type="match status" value="1"/>
</dbReference>
<organism evidence="2 3">
    <name type="scientific">Compostibacter hankyongensis</name>
    <dbReference type="NCBI Taxonomy" id="1007089"/>
    <lineage>
        <taxon>Bacteria</taxon>
        <taxon>Pseudomonadati</taxon>
        <taxon>Bacteroidota</taxon>
        <taxon>Chitinophagia</taxon>
        <taxon>Chitinophagales</taxon>
        <taxon>Chitinophagaceae</taxon>
        <taxon>Compostibacter</taxon>
    </lineage>
</organism>
<evidence type="ECO:0000259" key="1">
    <source>
        <dbReference type="Pfam" id="PF03358"/>
    </source>
</evidence>
<gene>
    <name evidence="2" type="ORF">GCM10023143_05090</name>
</gene>
<dbReference type="Proteomes" id="UP001501207">
    <property type="component" value="Unassembled WGS sequence"/>
</dbReference>
<proteinExistence type="predicted"/>
<dbReference type="InterPro" id="IPR005025">
    <property type="entry name" value="FMN_Rdtase-like_dom"/>
</dbReference>
<dbReference type="RefSeq" id="WP_344974843.1">
    <property type="nucleotide sequence ID" value="NZ_BAABFN010000001.1"/>
</dbReference>
<dbReference type="PANTHER" id="PTHR30543">
    <property type="entry name" value="CHROMATE REDUCTASE"/>
    <property type="match status" value="1"/>
</dbReference>
<name>A0ABP8FG49_9BACT</name>
<dbReference type="Gene3D" id="3.40.50.360">
    <property type="match status" value="1"/>
</dbReference>
<protein>
    <submittedName>
        <fullName evidence="2">NADPH-dependent FMN reductase</fullName>
    </submittedName>
</protein>
<reference evidence="3" key="1">
    <citation type="journal article" date="2019" name="Int. J. Syst. Evol. Microbiol.">
        <title>The Global Catalogue of Microorganisms (GCM) 10K type strain sequencing project: providing services to taxonomists for standard genome sequencing and annotation.</title>
        <authorList>
            <consortium name="The Broad Institute Genomics Platform"/>
            <consortium name="The Broad Institute Genome Sequencing Center for Infectious Disease"/>
            <person name="Wu L."/>
            <person name="Ma J."/>
        </authorList>
    </citation>
    <scope>NUCLEOTIDE SEQUENCE [LARGE SCALE GENOMIC DNA]</scope>
    <source>
        <strain evidence="3">JCM 17664</strain>
    </source>
</reference>
<dbReference type="Pfam" id="PF03358">
    <property type="entry name" value="FMN_red"/>
    <property type="match status" value="1"/>
</dbReference>
<dbReference type="EMBL" id="BAABFN010000001">
    <property type="protein sequence ID" value="GAA4302559.1"/>
    <property type="molecule type" value="Genomic_DNA"/>
</dbReference>